<evidence type="ECO:0000313" key="2">
    <source>
        <dbReference type="EMBL" id="NVL07931.1"/>
    </source>
</evidence>
<sequence length="334" mass="33629">MTFWKWSRTAGANATADSTCPFPEGMAPSALNDGTRGMMAAAAKYRDDMAGAIITTGTQNAYAVSSYQGFDSFAHMDGVAIAFTPHATNGATVTLNVDALGAKPLRTSPGSELLQGVLIQGTPYVALYNNTDGAFYLRGFMGNPYNIPLAAGMDYWGFSAPNSAFAFPIGQAVSRTTYASLFSLVGTTFGGGDGSTTFNLPDKRGRASVAADAGAGRISGAGFNSVGISGVGGLESVTLTATQIPVITSVNPSAIGVNVTTNQKVVNGVNQGSAAAGGTQVTAADPGSGGALSQVAASGNLAPGAVAVTSNNTGGSSHLNVQPSIVCNYIIRII</sequence>
<evidence type="ECO:0000259" key="1">
    <source>
        <dbReference type="Pfam" id="PF07484"/>
    </source>
</evidence>
<dbReference type="InterPro" id="IPR011083">
    <property type="entry name" value="Phage_tail_collar_dom"/>
</dbReference>
<reference evidence="2" key="1">
    <citation type="submission" date="2020-06" db="EMBL/GenBank/DDBJ databases">
        <title>Whole Genome Sequence of Bradyrhizobium sp. Strain 66S1MB.</title>
        <authorList>
            <person name="Bromfield E."/>
            <person name="Cloutier S."/>
        </authorList>
    </citation>
    <scope>NUCLEOTIDE SEQUENCE</scope>
    <source>
        <strain evidence="2">66S1MB</strain>
    </source>
</reference>
<feature type="domain" description="Phage tail collar" evidence="1">
    <location>
        <begin position="155"/>
        <end position="207"/>
    </location>
</feature>
<dbReference type="InterPro" id="IPR037053">
    <property type="entry name" value="Phage_tail_collar_dom_sf"/>
</dbReference>
<dbReference type="RefSeq" id="WP_176531527.1">
    <property type="nucleotide sequence ID" value="NZ_CP088022.1"/>
</dbReference>
<gene>
    <name evidence="2" type="ORF">HU230_19710</name>
</gene>
<dbReference type="EMBL" id="JABWSX010000001">
    <property type="protein sequence ID" value="NVL07931.1"/>
    <property type="molecule type" value="Genomic_DNA"/>
</dbReference>
<name>A0A973WR50_9BRAD</name>
<protein>
    <submittedName>
        <fullName evidence="2">Tail fiber protein</fullName>
    </submittedName>
</protein>
<dbReference type="Pfam" id="PF07484">
    <property type="entry name" value="Collar"/>
    <property type="match status" value="1"/>
</dbReference>
<organism evidence="2">
    <name type="scientific">Bradyrhizobium quebecense</name>
    <dbReference type="NCBI Taxonomy" id="2748629"/>
    <lineage>
        <taxon>Bacteria</taxon>
        <taxon>Pseudomonadati</taxon>
        <taxon>Pseudomonadota</taxon>
        <taxon>Alphaproteobacteria</taxon>
        <taxon>Hyphomicrobiales</taxon>
        <taxon>Nitrobacteraceae</taxon>
        <taxon>Bradyrhizobium</taxon>
    </lineage>
</organism>
<proteinExistence type="predicted"/>
<dbReference type="SUPFAM" id="SSF88874">
    <property type="entry name" value="Receptor-binding domain of short tail fibre protein gp12"/>
    <property type="match status" value="1"/>
</dbReference>
<comment type="caution">
    <text evidence="2">The sequence shown here is derived from an EMBL/GenBank/DDBJ whole genome shotgun (WGS) entry which is preliminary data.</text>
</comment>
<dbReference type="AlphaFoldDB" id="A0A973WR50"/>
<dbReference type="Gene3D" id="3.90.1340.10">
    <property type="entry name" value="Phage tail collar domain"/>
    <property type="match status" value="1"/>
</dbReference>
<accession>A0A973WR50</accession>